<sequence length="328" mass="34737">MPAGETILRVASPTVRASTEAAPFSTLGGVENPCPGSLRSRRAQGFVEIRLFKGFGVVLASLVGAFLVLKCSRALSETETSPAAQRALANERHWYSVGLCGPLGSEDSPAAEKVEGSSVGSTSLPLGFGELASGIFAPTATTHSFTGQALQPPPPPGIPVRAPPISQVGNPLTSEEKVHIPFTFPSDERPWFIAGPMRETGLSGPFYGVPVGEPIPEPSQSGPYQGAPRPPTAPLLFDELSGVGGQLLRTSPILSGQQSLVGQPAHQAASFFRQRNTRRQQSTLEAAVSCLASPKRLHKEQLSLPKRHTLPESYGLRGQRKVVFIIHS</sequence>
<protein>
    <submittedName>
        <fullName evidence="1">Uncharacterized protein</fullName>
    </submittedName>
</protein>
<dbReference type="AlphaFoldDB" id="U6MP26"/>
<proteinExistence type="predicted"/>
<reference evidence="1" key="1">
    <citation type="submission" date="2013-10" db="EMBL/GenBank/DDBJ databases">
        <title>Genomic analysis of the causative agents of coccidiosis in chickens.</title>
        <authorList>
            <person name="Reid A.J."/>
            <person name="Blake D."/>
            <person name="Billington K."/>
            <person name="Browne H."/>
            <person name="Dunn M."/>
            <person name="Hung S."/>
            <person name="Kawahara F."/>
            <person name="Miranda-Saavedra D."/>
            <person name="Mourier T."/>
            <person name="Nagra H."/>
            <person name="Otto T.D."/>
            <person name="Rawlings N."/>
            <person name="Sanchez A."/>
            <person name="Sanders M."/>
            <person name="Subramaniam C."/>
            <person name="Tay Y."/>
            <person name="Dear P."/>
            <person name="Doerig C."/>
            <person name="Gruber A."/>
            <person name="Parkinson J."/>
            <person name="Shirley M."/>
            <person name="Wan K.L."/>
            <person name="Berriman M."/>
            <person name="Tomley F."/>
            <person name="Pain A."/>
        </authorList>
    </citation>
    <scope>NUCLEOTIDE SEQUENCE [LARGE SCALE GENOMIC DNA]</scope>
    <source>
        <strain evidence="1">Houghton</strain>
    </source>
</reference>
<keyword evidence="2" id="KW-1185">Reference proteome</keyword>
<accession>U6MP26</accession>
<dbReference type="Proteomes" id="UP000030754">
    <property type="component" value="Unassembled WGS sequence"/>
</dbReference>
<reference evidence="1" key="2">
    <citation type="submission" date="2013-10" db="EMBL/GenBank/DDBJ databases">
        <authorList>
            <person name="Aslett M."/>
        </authorList>
    </citation>
    <scope>NUCLEOTIDE SEQUENCE [LARGE SCALE GENOMIC DNA]</scope>
    <source>
        <strain evidence="1">Houghton</strain>
    </source>
</reference>
<dbReference type="VEuPathDB" id="ToxoDB:ENH_00012940"/>
<dbReference type="RefSeq" id="XP_013434233.1">
    <property type="nucleotide sequence ID" value="XM_013578779.1"/>
</dbReference>
<evidence type="ECO:0000313" key="2">
    <source>
        <dbReference type="Proteomes" id="UP000030754"/>
    </source>
</evidence>
<evidence type="ECO:0000313" key="1">
    <source>
        <dbReference type="EMBL" id="CDJ65766.1"/>
    </source>
</evidence>
<name>U6MP26_9EIME</name>
<gene>
    <name evidence="1" type="ORF">ENH_00012940</name>
</gene>
<dbReference type="EMBL" id="HG723282">
    <property type="protein sequence ID" value="CDJ65766.1"/>
    <property type="molecule type" value="Genomic_DNA"/>
</dbReference>
<dbReference type="OrthoDB" id="10380578at2759"/>
<dbReference type="GeneID" id="25471476"/>
<organism evidence="1 2">
    <name type="scientific">Eimeria necatrix</name>
    <dbReference type="NCBI Taxonomy" id="51315"/>
    <lineage>
        <taxon>Eukaryota</taxon>
        <taxon>Sar</taxon>
        <taxon>Alveolata</taxon>
        <taxon>Apicomplexa</taxon>
        <taxon>Conoidasida</taxon>
        <taxon>Coccidia</taxon>
        <taxon>Eucoccidiorida</taxon>
        <taxon>Eimeriorina</taxon>
        <taxon>Eimeriidae</taxon>
        <taxon>Eimeria</taxon>
    </lineage>
</organism>